<dbReference type="InterPro" id="IPR001405">
    <property type="entry name" value="UPF0758"/>
</dbReference>
<dbReference type="NCBIfam" id="NF000642">
    <property type="entry name" value="PRK00024.1"/>
    <property type="match status" value="1"/>
</dbReference>
<dbReference type="PROSITE" id="PS01302">
    <property type="entry name" value="UPF0758"/>
    <property type="match status" value="1"/>
</dbReference>
<evidence type="ECO:0000256" key="1">
    <source>
        <dbReference type="ARBA" id="ARBA00010243"/>
    </source>
</evidence>
<dbReference type="InterPro" id="IPR010994">
    <property type="entry name" value="RuvA_2-like"/>
</dbReference>
<keyword evidence="2" id="KW-0645">Protease</keyword>
<dbReference type="Gene3D" id="3.40.140.10">
    <property type="entry name" value="Cytidine Deaminase, domain 2"/>
    <property type="match status" value="1"/>
</dbReference>
<dbReference type="Proteomes" id="UP000677918">
    <property type="component" value="Unassembled WGS sequence"/>
</dbReference>
<comment type="similarity">
    <text evidence="1 7">Belongs to the UPF0758 family.</text>
</comment>
<dbReference type="InterPro" id="IPR046778">
    <property type="entry name" value="UPF0758_N"/>
</dbReference>
<dbReference type="PROSITE" id="PS50249">
    <property type="entry name" value="MPN"/>
    <property type="match status" value="1"/>
</dbReference>
<dbReference type="PANTHER" id="PTHR30471">
    <property type="entry name" value="DNA REPAIR PROTEIN RADC"/>
    <property type="match status" value="1"/>
</dbReference>
<reference evidence="9" key="1">
    <citation type="submission" date="2021-04" db="EMBL/GenBank/DDBJ databases">
        <title>Draft genome sequence of Xylanibacillus composti strain K13.</title>
        <authorList>
            <person name="Uke A."/>
            <person name="Chhe C."/>
            <person name="Baramee S."/>
            <person name="Kosugi A."/>
        </authorList>
    </citation>
    <scope>NUCLEOTIDE SEQUENCE</scope>
    <source>
        <strain evidence="9">K13</strain>
    </source>
</reference>
<dbReference type="NCBIfam" id="TIGR00608">
    <property type="entry name" value="radc"/>
    <property type="match status" value="1"/>
</dbReference>
<keyword evidence="5" id="KW-0862">Zinc</keyword>
<evidence type="ECO:0000259" key="8">
    <source>
        <dbReference type="PROSITE" id="PS50249"/>
    </source>
</evidence>
<evidence type="ECO:0000256" key="5">
    <source>
        <dbReference type="ARBA" id="ARBA00022833"/>
    </source>
</evidence>
<keyword evidence="6" id="KW-0482">Metalloprotease</keyword>
<keyword evidence="3" id="KW-0479">Metal-binding</keyword>
<dbReference type="GO" id="GO:0006508">
    <property type="term" value="P:proteolysis"/>
    <property type="evidence" value="ECO:0007669"/>
    <property type="project" value="UniProtKB-KW"/>
</dbReference>
<evidence type="ECO:0000256" key="3">
    <source>
        <dbReference type="ARBA" id="ARBA00022723"/>
    </source>
</evidence>
<keyword evidence="4" id="KW-0378">Hydrolase</keyword>
<dbReference type="AlphaFoldDB" id="A0A8J4M3L1"/>
<name>A0A8J4M3L1_9BACL</name>
<proteinExistence type="inferred from homology"/>
<evidence type="ECO:0000256" key="6">
    <source>
        <dbReference type="ARBA" id="ARBA00023049"/>
    </source>
</evidence>
<evidence type="ECO:0000313" key="9">
    <source>
        <dbReference type="EMBL" id="GIQ70177.1"/>
    </source>
</evidence>
<dbReference type="SUPFAM" id="SSF47781">
    <property type="entry name" value="RuvA domain 2-like"/>
    <property type="match status" value="1"/>
</dbReference>
<dbReference type="GO" id="GO:0046872">
    <property type="term" value="F:metal ion binding"/>
    <property type="evidence" value="ECO:0007669"/>
    <property type="project" value="UniProtKB-KW"/>
</dbReference>
<comment type="caution">
    <text evidence="9">The sequence shown here is derived from an EMBL/GenBank/DDBJ whole genome shotgun (WGS) entry which is preliminary data.</text>
</comment>
<dbReference type="SUPFAM" id="SSF102712">
    <property type="entry name" value="JAB1/MPN domain"/>
    <property type="match status" value="1"/>
</dbReference>
<dbReference type="Pfam" id="PF04002">
    <property type="entry name" value="RadC"/>
    <property type="match status" value="1"/>
</dbReference>
<dbReference type="Gene3D" id="1.10.150.20">
    <property type="entry name" value="5' to 3' exonuclease, C-terminal subdomain"/>
    <property type="match status" value="1"/>
</dbReference>
<dbReference type="PANTHER" id="PTHR30471:SF3">
    <property type="entry name" value="UPF0758 PROTEIN YEES-RELATED"/>
    <property type="match status" value="1"/>
</dbReference>
<gene>
    <name evidence="9" type="primary">ysxA</name>
    <name evidence="9" type="ORF">XYCOK13_30010</name>
</gene>
<dbReference type="InterPro" id="IPR025657">
    <property type="entry name" value="RadC_JAB"/>
</dbReference>
<dbReference type="InterPro" id="IPR020891">
    <property type="entry name" value="UPF0758_CS"/>
</dbReference>
<dbReference type="CDD" id="cd08071">
    <property type="entry name" value="MPN_DUF2466"/>
    <property type="match status" value="1"/>
</dbReference>
<evidence type="ECO:0000256" key="7">
    <source>
        <dbReference type="RuleBase" id="RU003797"/>
    </source>
</evidence>
<sequence>MSTAMMLRELPAGERPRERMLASGEQALANAELLAILIRTGTQSESAIALAQRLLREAEGLHNLVDMSVEQLTAIKGIGTAKALQIKAGIELGKRLARTAKKNAFRIHSPQDVADYIKEDVRYLCNEHFICLYLNTKNGVIGHETLSVGSLNASIVHPREVFRAAMKRACASIICVHNHPSGDPTPSPEDIQITRRLAEAGQIVGIELLDHVIVGDQDFISLKEQGLL</sequence>
<keyword evidence="10" id="KW-1185">Reference proteome</keyword>
<dbReference type="Pfam" id="PF20582">
    <property type="entry name" value="UPF0758_N"/>
    <property type="match status" value="1"/>
</dbReference>
<evidence type="ECO:0000256" key="2">
    <source>
        <dbReference type="ARBA" id="ARBA00022670"/>
    </source>
</evidence>
<dbReference type="InterPro" id="IPR037518">
    <property type="entry name" value="MPN"/>
</dbReference>
<evidence type="ECO:0000256" key="4">
    <source>
        <dbReference type="ARBA" id="ARBA00022801"/>
    </source>
</evidence>
<evidence type="ECO:0000313" key="10">
    <source>
        <dbReference type="Proteomes" id="UP000677918"/>
    </source>
</evidence>
<organism evidence="9 10">
    <name type="scientific">Xylanibacillus composti</name>
    <dbReference type="NCBI Taxonomy" id="1572762"/>
    <lineage>
        <taxon>Bacteria</taxon>
        <taxon>Bacillati</taxon>
        <taxon>Bacillota</taxon>
        <taxon>Bacilli</taxon>
        <taxon>Bacillales</taxon>
        <taxon>Paenibacillaceae</taxon>
        <taxon>Xylanibacillus</taxon>
    </lineage>
</organism>
<dbReference type="EMBL" id="BOVK01000041">
    <property type="protein sequence ID" value="GIQ70177.1"/>
    <property type="molecule type" value="Genomic_DNA"/>
</dbReference>
<accession>A0A8J4M3L1</accession>
<dbReference type="GO" id="GO:0008237">
    <property type="term" value="F:metallopeptidase activity"/>
    <property type="evidence" value="ECO:0007669"/>
    <property type="project" value="UniProtKB-KW"/>
</dbReference>
<protein>
    <submittedName>
        <fullName evidence="9">UPF0758 protein YsxA</fullName>
    </submittedName>
</protein>
<dbReference type="RefSeq" id="WP_244865179.1">
    <property type="nucleotide sequence ID" value="NZ_BOVK01000041.1"/>
</dbReference>
<feature type="domain" description="MPN" evidence="8">
    <location>
        <begin position="106"/>
        <end position="228"/>
    </location>
</feature>